<dbReference type="PANTHER" id="PTHR43019:SF62">
    <property type="entry name" value="SERINE ENDOPROTEASE DEGS"/>
    <property type="match status" value="1"/>
</dbReference>
<evidence type="ECO:0000313" key="2">
    <source>
        <dbReference type="Proteomes" id="UP000315010"/>
    </source>
</evidence>
<protein>
    <submittedName>
        <fullName evidence="1">Serine protease HtrA-like protein</fullName>
        <ecNumber evidence="1">3.4.21.-</ecNumber>
    </submittedName>
</protein>
<dbReference type="InterPro" id="IPR009003">
    <property type="entry name" value="Peptidase_S1_PA"/>
</dbReference>
<dbReference type="GO" id="GO:0008233">
    <property type="term" value="F:peptidase activity"/>
    <property type="evidence" value="ECO:0007669"/>
    <property type="project" value="UniProtKB-KW"/>
</dbReference>
<comment type="caution">
    <text evidence="1">The sequence shown here is derived from an EMBL/GenBank/DDBJ whole genome shotgun (WGS) entry which is preliminary data.</text>
</comment>
<keyword evidence="2" id="KW-1185">Reference proteome</keyword>
<dbReference type="RefSeq" id="WP_146394099.1">
    <property type="nucleotide sequence ID" value="NZ_SJPJ01000001.1"/>
</dbReference>
<accession>A0A5C5YVZ4</accession>
<dbReference type="Pfam" id="PF13365">
    <property type="entry name" value="Trypsin_2"/>
    <property type="match status" value="1"/>
</dbReference>
<organism evidence="1 2">
    <name type="scientific">Novipirellula herctigrandis</name>
    <dbReference type="NCBI Taxonomy" id="2527986"/>
    <lineage>
        <taxon>Bacteria</taxon>
        <taxon>Pseudomonadati</taxon>
        <taxon>Planctomycetota</taxon>
        <taxon>Planctomycetia</taxon>
        <taxon>Pirellulales</taxon>
        <taxon>Pirellulaceae</taxon>
        <taxon>Novipirellula</taxon>
    </lineage>
</organism>
<dbReference type="Proteomes" id="UP000315010">
    <property type="component" value="Unassembled WGS sequence"/>
</dbReference>
<name>A0A5C5YVZ4_9BACT</name>
<keyword evidence="1" id="KW-0378">Hydrolase</keyword>
<proteinExistence type="predicted"/>
<dbReference type="Gene3D" id="2.40.10.120">
    <property type="match status" value="1"/>
</dbReference>
<dbReference type="EMBL" id="SJPJ01000001">
    <property type="protein sequence ID" value="TWT78931.1"/>
    <property type="molecule type" value="Genomic_DNA"/>
</dbReference>
<dbReference type="SUPFAM" id="SSF50494">
    <property type="entry name" value="Trypsin-like serine proteases"/>
    <property type="match status" value="1"/>
</dbReference>
<evidence type="ECO:0000313" key="1">
    <source>
        <dbReference type="EMBL" id="TWT78931.1"/>
    </source>
</evidence>
<dbReference type="EC" id="3.4.21.-" evidence="1"/>
<dbReference type="GO" id="GO:0006508">
    <property type="term" value="P:proteolysis"/>
    <property type="evidence" value="ECO:0007669"/>
    <property type="project" value="UniProtKB-KW"/>
</dbReference>
<keyword evidence="1" id="KW-0645">Protease</keyword>
<dbReference type="PANTHER" id="PTHR43019">
    <property type="entry name" value="SERINE ENDOPROTEASE DEGS"/>
    <property type="match status" value="1"/>
</dbReference>
<sequence>MSLLHSKQSLPPIICGLFATCFLTLPMENASADADKYSQTLKSTVWIITSDADDETSTGTGVFVDKEKRLVLTNAHVVGDSRSAVVFFPDLVNDLPKVKRKHYLDNVLKLAQPGKVVAIDRKLDLALIQLPKVPERAKVIELAESSTKTGSPVDVIGNPGGSDVLWVNTSGTVRTVYDKKFKSNHGEHEFQVVEIQSPIKPGDSGGPVVDGEGKLIAIAQSFSPQNALVSYCVDVTEIKSFISSNWKQAPLPTKQLLDSANIKHQKHATGHYEIEQTLSEGKSQVVFVAKDTEYFKRADVRKIWSLVSVSKDAPKADLMMRLLRQSSATKIGSWAVEKNASGEHLVIFVAKLDATAPDEALEGTIEYVARIASAMNKELKPKTEEKTAKETLASWLAN</sequence>
<reference evidence="1 2" key="1">
    <citation type="submission" date="2019-02" db="EMBL/GenBank/DDBJ databases">
        <title>Deep-cultivation of Planctomycetes and their phenomic and genomic characterization uncovers novel biology.</title>
        <authorList>
            <person name="Wiegand S."/>
            <person name="Jogler M."/>
            <person name="Boedeker C."/>
            <person name="Pinto D."/>
            <person name="Vollmers J."/>
            <person name="Rivas-Marin E."/>
            <person name="Kohn T."/>
            <person name="Peeters S.H."/>
            <person name="Heuer A."/>
            <person name="Rast P."/>
            <person name="Oberbeckmann S."/>
            <person name="Bunk B."/>
            <person name="Jeske O."/>
            <person name="Meyerdierks A."/>
            <person name="Storesund J.E."/>
            <person name="Kallscheuer N."/>
            <person name="Luecker S."/>
            <person name="Lage O.M."/>
            <person name="Pohl T."/>
            <person name="Merkel B.J."/>
            <person name="Hornburger P."/>
            <person name="Mueller R.-W."/>
            <person name="Bruemmer F."/>
            <person name="Labrenz M."/>
            <person name="Spormann A.M."/>
            <person name="Op Den Camp H."/>
            <person name="Overmann J."/>
            <person name="Amann R."/>
            <person name="Jetten M.S.M."/>
            <person name="Mascher T."/>
            <person name="Medema M.H."/>
            <person name="Devos D.P."/>
            <person name="Kaster A.-K."/>
            <person name="Ovreas L."/>
            <person name="Rohde M."/>
            <person name="Galperin M.Y."/>
            <person name="Jogler C."/>
        </authorList>
    </citation>
    <scope>NUCLEOTIDE SEQUENCE [LARGE SCALE GENOMIC DNA]</scope>
    <source>
        <strain evidence="1 2">CA13</strain>
    </source>
</reference>
<dbReference type="OrthoDB" id="290751at2"/>
<dbReference type="AlphaFoldDB" id="A0A5C5YVZ4"/>
<gene>
    <name evidence="1" type="ORF">CA13_03280</name>
</gene>